<dbReference type="InParanoid" id="A0A0D2UQ19"/>
<dbReference type="FunCoup" id="A0A0D2UQ19">
    <property type="interactions" value="667"/>
</dbReference>
<evidence type="ECO:0000256" key="2">
    <source>
        <dbReference type="ARBA" id="ARBA00010060"/>
    </source>
</evidence>
<dbReference type="InterPro" id="IPR036910">
    <property type="entry name" value="HMG_box_dom_sf"/>
</dbReference>
<dbReference type="SMART" id="SM01287">
    <property type="entry name" value="Rtt106"/>
    <property type="match status" value="1"/>
</dbReference>
<evidence type="ECO:0000256" key="1">
    <source>
        <dbReference type="ARBA" id="ARBA00004286"/>
    </source>
</evidence>
<dbReference type="GO" id="GO:0006260">
    <property type="term" value="P:DNA replication"/>
    <property type="evidence" value="ECO:0007669"/>
    <property type="project" value="UniProtKB-KW"/>
</dbReference>
<evidence type="ECO:0000256" key="10">
    <source>
        <dbReference type="PROSITE-ProRule" id="PRU00267"/>
    </source>
</evidence>
<dbReference type="Proteomes" id="UP000008743">
    <property type="component" value="Unassembled WGS sequence"/>
</dbReference>
<dbReference type="Pfam" id="PF03531">
    <property type="entry name" value="SSrecog"/>
    <property type="match status" value="1"/>
</dbReference>
<dbReference type="GO" id="GO:0031491">
    <property type="term" value="F:nucleosome binding"/>
    <property type="evidence" value="ECO:0007669"/>
    <property type="project" value="TreeGrafter"/>
</dbReference>
<keyword evidence="8" id="KW-0234">DNA repair</keyword>
<name>A0A0D2UQ19_CAPO3</name>
<dbReference type="GO" id="GO:0003677">
    <property type="term" value="F:DNA binding"/>
    <property type="evidence" value="ECO:0007669"/>
    <property type="project" value="UniProtKB-UniRule"/>
</dbReference>
<evidence type="ECO:0000313" key="13">
    <source>
        <dbReference type="EMBL" id="KJE97086.1"/>
    </source>
</evidence>
<dbReference type="InterPro" id="IPR048993">
    <property type="entry name" value="SSRP1-like_PH1"/>
</dbReference>
<feature type="compositionally biased region" description="Low complexity" evidence="11">
    <location>
        <begin position="625"/>
        <end position="640"/>
    </location>
</feature>
<dbReference type="Gene3D" id="2.30.29.30">
    <property type="entry name" value="Pleckstrin-homology domain (PH domain)/Phosphotyrosine-binding domain (PTB)"/>
    <property type="match status" value="2"/>
</dbReference>
<dbReference type="Pfam" id="PF00505">
    <property type="entry name" value="HMG_box"/>
    <property type="match status" value="1"/>
</dbReference>
<feature type="compositionally biased region" description="Basic and acidic residues" evidence="11">
    <location>
        <begin position="179"/>
        <end position="201"/>
    </location>
</feature>
<accession>A0A0D2UQ19</accession>
<keyword evidence="10" id="KW-0238">DNA-binding</keyword>
<dbReference type="FunFam" id="2.30.29.150:FF:000001">
    <property type="entry name" value="Fact complex subunit ssrp1"/>
    <property type="match status" value="1"/>
</dbReference>
<feature type="region of interest" description="Disordered" evidence="11">
    <location>
        <begin position="542"/>
        <end position="693"/>
    </location>
</feature>
<evidence type="ECO:0000256" key="5">
    <source>
        <dbReference type="ARBA" id="ARBA00022763"/>
    </source>
</evidence>
<dbReference type="eggNOG" id="KOG0526">
    <property type="taxonomic scope" value="Eukaryota"/>
</dbReference>
<dbReference type="AlphaFoldDB" id="A0A0D2UQ19"/>
<feature type="compositionally biased region" description="Basic residues" evidence="11">
    <location>
        <begin position="651"/>
        <end position="670"/>
    </location>
</feature>
<dbReference type="InterPro" id="IPR050454">
    <property type="entry name" value="RTT106/SSRP1_HistChap/FACT"/>
</dbReference>
<evidence type="ECO:0000256" key="11">
    <source>
        <dbReference type="SAM" id="MobiDB-lite"/>
    </source>
</evidence>
<dbReference type="InterPro" id="IPR035417">
    <property type="entry name" value="SSRP1/POB3_N"/>
</dbReference>
<keyword evidence="7" id="KW-0804">Transcription</keyword>
<keyword evidence="6" id="KW-0805">Transcription regulation</keyword>
<keyword evidence="4" id="KW-0235">DNA replication</keyword>
<dbReference type="GO" id="GO:0042393">
    <property type="term" value="F:histone binding"/>
    <property type="evidence" value="ECO:0007669"/>
    <property type="project" value="TreeGrafter"/>
</dbReference>
<evidence type="ECO:0000256" key="4">
    <source>
        <dbReference type="ARBA" id="ARBA00022705"/>
    </source>
</evidence>
<dbReference type="PANTHER" id="PTHR45849:SF1">
    <property type="entry name" value="FACT COMPLEX SUBUNIT SSRP1"/>
    <property type="match status" value="1"/>
</dbReference>
<dbReference type="Pfam" id="PF21103">
    <property type="entry name" value="PH1_SSRP1-like"/>
    <property type="match status" value="1"/>
</dbReference>
<dbReference type="PhylomeDB" id="A0A0D2UQ19"/>
<dbReference type="InterPro" id="IPR038167">
    <property type="entry name" value="SSRP1_sf"/>
</dbReference>
<dbReference type="InterPro" id="IPR013719">
    <property type="entry name" value="RTT106/SPT16-like_middle_dom"/>
</dbReference>
<dbReference type="EMBL" id="KE346373">
    <property type="protein sequence ID" value="KJE97086.1"/>
    <property type="molecule type" value="Genomic_DNA"/>
</dbReference>
<dbReference type="Gene3D" id="1.10.30.10">
    <property type="entry name" value="High mobility group box domain"/>
    <property type="match status" value="1"/>
</dbReference>
<feature type="region of interest" description="Disordered" evidence="11">
    <location>
        <begin position="757"/>
        <end position="802"/>
    </location>
</feature>
<organism evidence="13 14">
    <name type="scientific">Capsaspora owczarzaki (strain ATCC 30864)</name>
    <dbReference type="NCBI Taxonomy" id="595528"/>
    <lineage>
        <taxon>Eukaryota</taxon>
        <taxon>Filasterea</taxon>
        <taxon>Capsaspora</taxon>
    </lineage>
</organism>
<dbReference type="CDD" id="cd13231">
    <property type="entry name" value="PH2_SSRP1-like"/>
    <property type="match status" value="1"/>
</dbReference>
<keyword evidence="14" id="KW-1185">Reference proteome</keyword>
<dbReference type="SUPFAM" id="SSF50729">
    <property type="entry name" value="PH domain-like"/>
    <property type="match status" value="1"/>
</dbReference>
<feature type="compositionally biased region" description="Basic residues" evidence="11">
    <location>
        <begin position="202"/>
        <end position="214"/>
    </location>
</feature>
<reference evidence="14" key="1">
    <citation type="submission" date="2011-02" db="EMBL/GenBank/DDBJ databases">
        <title>The Genome Sequence of Capsaspora owczarzaki ATCC 30864.</title>
        <authorList>
            <person name="Russ C."/>
            <person name="Cuomo C."/>
            <person name="Burger G."/>
            <person name="Gray M.W."/>
            <person name="Holland P.W.H."/>
            <person name="King N."/>
            <person name="Lang F.B.F."/>
            <person name="Roger A.J."/>
            <person name="Ruiz-Trillo I."/>
            <person name="Young S.K."/>
            <person name="Zeng Q."/>
            <person name="Gargeya S."/>
            <person name="Alvarado L."/>
            <person name="Berlin A."/>
            <person name="Chapman S.B."/>
            <person name="Chen Z."/>
            <person name="Freedman E."/>
            <person name="Gellesch M."/>
            <person name="Goldberg J."/>
            <person name="Griggs A."/>
            <person name="Gujja S."/>
            <person name="Heilman E."/>
            <person name="Heiman D."/>
            <person name="Howarth C."/>
            <person name="Mehta T."/>
            <person name="Neiman D."/>
            <person name="Pearson M."/>
            <person name="Roberts A."/>
            <person name="Saif S."/>
            <person name="Shea T."/>
            <person name="Shenoy N."/>
            <person name="Sisk P."/>
            <person name="Stolte C."/>
            <person name="Sykes S."/>
            <person name="White J."/>
            <person name="Yandava C."/>
            <person name="Haas B."/>
            <person name="Nusbaum C."/>
            <person name="Birren B."/>
        </authorList>
    </citation>
    <scope>NUCLEOTIDE SEQUENCE</scope>
    <source>
        <strain evidence="14">ATCC 30864</strain>
    </source>
</reference>
<dbReference type="OrthoDB" id="498543at2759"/>
<evidence type="ECO:0000259" key="12">
    <source>
        <dbReference type="PROSITE" id="PS50118"/>
    </source>
</evidence>
<feature type="compositionally biased region" description="Acidic residues" evidence="11">
    <location>
        <begin position="554"/>
        <end position="570"/>
    </location>
</feature>
<comment type="subcellular location">
    <subcellularLocation>
        <location evidence="1">Chromosome</location>
    </subcellularLocation>
</comment>
<proteinExistence type="inferred from homology"/>
<comment type="similarity">
    <text evidence="2">Belongs to the SSRP1 family.</text>
</comment>
<evidence type="ECO:0000256" key="3">
    <source>
        <dbReference type="ARBA" id="ARBA00022454"/>
    </source>
</evidence>
<feature type="DNA-binding region" description="HMG box" evidence="10">
    <location>
        <begin position="686"/>
        <end position="754"/>
    </location>
</feature>
<protein>
    <submittedName>
        <fullName evidence="13">Structure-specific recognition protein 1</fullName>
    </submittedName>
</protein>
<feature type="compositionally biased region" description="Acidic residues" evidence="11">
    <location>
        <begin position="237"/>
        <end position="257"/>
    </location>
</feature>
<evidence type="ECO:0000256" key="7">
    <source>
        <dbReference type="ARBA" id="ARBA00023163"/>
    </source>
</evidence>
<dbReference type="Pfam" id="PF08512">
    <property type="entry name" value="Rttp106-like_middle"/>
    <property type="match status" value="1"/>
</dbReference>
<dbReference type="InterPro" id="IPR009071">
    <property type="entry name" value="HMG_box_dom"/>
</dbReference>
<evidence type="ECO:0000256" key="9">
    <source>
        <dbReference type="ARBA" id="ARBA00023242"/>
    </source>
</evidence>
<dbReference type="GO" id="GO:0035101">
    <property type="term" value="C:FACT complex"/>
    <property type="evidence" value="ECO:0007669"/>
    <property type="project" value="TreeGrafter"/>
</dbReference>
<feature type="domain" description="HMG box" evidence="12">
    <location>
        <begin position="686"/>
        <end position="754"/>
    </location>
</feature>
<dbReference type="CDD" id="cd13230">
    <property type="entry name" value="PH1_SSRP1-like"/>
    <property type="match status" value="1"/>
</dbReference>
<feature type="compositionally biased region" description="Acidic residues" evidence="11">
    <location>
        <begin position="602"/>
        <end position="621"/>
    </location>
</feature>
<dbReference type="Gene3D" id="2.30.29.150">
    <property type="match status" value="1"/>
</dbReference>
<evidence type="ECO:0000256" key="8">
    <source>
        <dbReference type="ARBA" id="ARBA00023204"/>
    </source>
</evidence>
<dbReference type="InterPro" id="IPR024954">
    <property type="entry name" value="SSRP1_DD"/>
</dbReference>
<sequence>MSEGVQFNNISLLSKGKLFKGMVKMQEAGVAFKNQATGAVTLAASSDLRGFAWHRAATGYELAIQLPSSKLRLLGFKEAHLTDIEQYVSSTFHQTVQTSDIATKGWTWGEPRFTGNGLAFYVDGKVAFELPLSDVSQTHMKKNDITLEFKQDDPNDDDQQLVNMRFVVHPSAVLESEDPVEKARREEERKKRERIERDKRNAARARRNDLRRRRREAEQSTIMQVDGEEPAPTQVSSDEEDSASEPEEAEEGVEGDEHELPVTRLFQRILGKVDVAHTAGDVIVSLLDVNCQTPRGRYQMDFYPTMLTLHGQTHDFKIPFASISKTFVLPHPDQFRVFVVLALDPPVRQGQTPYPFIVFLLQTEGREISVELNMTEAEIAEKNLQVSKLINKNVREGDAPKPNHFAITKEMSGGEVMILARLLSAMSVRLPIQPAAASSKDKAYSEQHGYKASYRASDGYLFPLENAFIFVHKPLTYIHYSDIKTVTFERGSSILKTFAFTIVTHSGTGFTFNSIPKEEQRNLEQFCNAKARSKGFSVVADKPPARGAAAAAGDDSDDEDGAIHSDDEENDSYKRRMKKEGHAREIAGDDYDSEEGGGRLFEDEDFQANSDVEEVGEEFDENYTSSSDDSGSDSSDSGSGSEDENGEPKVKKAKKHKKEHKPKPVRKAPKKSSSPTKKAAKDKNAPKKPMSSYMLWANENRAAFKAKNPDANVMELGSILGNAWKELGESEKNSWAEKATEARKAYEITLAEYEQKKKERAAAGEPMDVDEEPAKPKKKAAASTSSSSSKKFKSEEFIEDSD</sequence>
<keyword evidence="5" id="KW-0227">DNA damage</keyword>
<dbReference type="SMART" id="SM00398">
    <property type="entry name" value="HMG"/>
    <property type="match status" value="1"/>
</dbReference>
<dbReference type="PROSITE" id="PS50118">
    <property type="entry name" value="HMG_BOX_2"/>
    <property type="match status" value="1"/>
</dbReference>
<dbReference type="PANTHER" id="PTHR45849">
    <property type="entry name" value="FACT COMPLEX SUBUNIT SSRP1"/>
    <property type="match status" value="1"/>
</dbReference>
<evidence type="ECO:0000313" key="14">
    <source>
        <dbReference type="Proteomes" id="UP000008743"/>
    </source>
</evidence>
<dbReference type="Gene3D" id="2.30.29.220">
    <property type="entry name" value="Structure-specific recognition protein (SSRP1)"/>
    <property type="match status" value="1"/>
</dbReference>
<dbReference type="Pfam" id="PF17292">
    <property type="entry name" value="POB3_N"/>
    <property type="match status" value="1"/>
</dbReference>
<dbReference type="InterPro" id="IPR011993">
    <property type="entry name" value="PH-like_dom_sf"/>
</dbReference>
<evidence type="ECO:0000256" key="6">
    <source>
        <dbReference type="ARBA" id="ARBA00023015"/>
    </source>
</evidence>
<dbReference type="STRING" id="595528.A0A0D2UQ19"/>
<dbReference type="InterPro" id="IPR000969">
    <property type="entry name" value="SSRP1/POB3"/>
</dbReference>
<dbReference type="SUPFAM" id="SSF47095">
    <property type="entry name" value="HMG-box"/>
    <property type="match status" value="1"/>
</dbReference>
<keyword evidence="9 10" id="KW-0539">Nucleus</keyword>
<dbReference type="PRINTS" id="PR00887">
    <property type="entry name" value="SSRCOGNITION"/>
</dbReference>
<feature type="region of interest" description="Disordered" evidence="11">
    <location>
        <begin position="173"/>
        <end position="258"/>
    </location>
</feature>
<keyword evidence="3" id="KW-0158">Chromosome</keyword>
<gene>
    <name evidence="13" type="ORF">CAOG_007557</name>
</gene>
<dbReference type="GO" id="GO:0006281">
    <property type="term" value="P:DNA repair"/>
    <property type="evidence" value="ECO:0007669"/>
    <property type="project" value="UniProtKB-KW"/>
</dbReference>
<feature type="compositionally biased region" description="Low complexity" evidence="11">
    <location>
        <begin position="542"/>
        <end position="553"/>
    </location>
</feature>